<evidence type="ECO:0000313" key="9">
    <source>
        <dbReference type="EMBL" id="KAF2855403.1"/>
    </source>
</evidence>
<comment type="similarity">
    <text evidence="5">Belongs to the SAT4 family.</text>
</comment>
<dbReference type="GO" id="GO:0016020">
    <property type="term" value="C:membrane"/>
    <property type="evidence" value="ECO:0007669"/>
    <property type="project" value="UniProtKB-SubCell"/>
</dbReference>
<evidence type="ECO:0000259" key="8">
    <source>
        <dbReference type="Pfam" id="PF20684"/>
    </source>
</evidence>
<feature type="transmembrane region" description="Helical" evidence="7">
    <location>
        <begin position="45"/>
        <end position="69"/>
    </location>
</feature>
<evidence type="ECO:0000313" key="10">
    <source>
        <dbReference type="Proteomes" id="UP000799423"/>
    </source>
</evidence>
<feature type="domain" description="Rhodopsin" evidence="8">
    <location>
        <begin position="29"/>
        <end position="267"/>
    </location>
</feature>
<protein>
    <recommendedName>
        <fullName evidence="8">Rhodopsin domain-containing protein</fullName>
    </recommendedName>
</protein>
<dbReference type="EMBL" id="MU006290">
    <property type="protein sequence ID" value="KAF2855403.1"/>
    <property type="molecule type" value="Genomic_DNA"/>
</dbReference>
<evidence type="ECO:0000256" key="2">
    <source>
        <dbReference type="ARBA" id="ARBA00022692"/>
    </source>
</evidence>
<organism evidence="9 10">
    <name type="scientific">Plenodomus tracheiphilus IPT5</name>
    <dbReference type="NCBI Taxonomy" id="1408161"/>
    <lineage>
        <taxon>Eukaryota</taxon>
        <taxon>Fungi</taxon>
        <taxon>Dikarya</taxon>
        <taxon>Ascomycota</taxon>
        <taxon>Pezizomycotina</taxon>
        <taxon>Dothideomycetes</taxon>
        <taxon>Pleosporomycetidae</taxon>
        <taxon>Pleosporales</taxon>
        <taxon>Pleosporineae</taxon>
        <taxon>Leptosphaeriaceae</taxon>
        <taxon>Plenodomus</taxon>
    </lineage>
</organism>
<proteinExistence type="inferred from homology"/>
<comment type="subcellular location">
    <subcellularLocation>
        <location evidence="1">Membrane</location>
        <topology evidence="1">Multi-pass membrane protein</topology>
    </subcellularLocation>
</comment>
<evidence type="ECO:0000256" key="5">
    <source>
        <dbReference type="ARBA" id="ARBA00038359"/>
    </source>
</evidence>
<dbReference type="OrthoDB" id="5342292at2759"/>
<feature type="transmembrane region" description="Helical" evidence="7">
    <location>
        <begin position="123"/>
        <end position="148"/>
    </location>
</feature>
<feature type="transmembrane region" description="Helical" evidence="7">
    <location>
        <begin position="204"/>
        <end position="223"/>
    </location>
</feature>
<dbReference type="Proteomes" id="UP000799423">
    <property type="component" value="Unassembled WGS sequence"/>
</dbReference>
<dbReference type="Pfam" id="PF20684">
    <property type="entry name" value="Fung_rhodopsin"/>
    <property type="match status" value="1"/>
</dbReference>
<feature type="transmembrane region" description="Helical" evidence="7">
    <location>
        <begin position="243"/>
        <end position="262"/>
    </location>
</feature>
<feature type="compositionally biased region" description="Basic residues" evidence="6">
    <location>
        <begin position="368"/>
        <end position="379"/>
    </location>
</feature>
<feature type="transmembrane region" description="Helical" evidence="7">
    <location>
        <begin position="89"/>
        <end position="111"/>
    </location>
</feature>
<accession>A0A6A7BJ43</accession>
<feature type="transmembrane region" description="Helical" evidence="7">
    <location>
        <begin position="168"/>
        <end position="192"/>
    </location>
</feature>
<keyword evidence="10" id="KW-1185">Reference proteome</keyword>
<evidence type="ECO:0000256" key="7">
    <source>
        <dbReference type="SAM" id="Phobius"/>
    </source>
</evidence>
<dbReference type="AlphaFoldDB" id="A0A6A7BJ43"/>
<evidence type="ECO:0000256" key="6">
    <source>
        <dbReference type="SAM" id="MobiDB-lite"/>
    </source>
</evidence>
<keyword evidence="2 7" id="KW-0812">Transmembrane</keyword>
<sequence>MAIGETSHQVTFLSVGWSVFGLALLLSVARIYGRFVMTRQPAADDYLMLLTLFTSTGMMIATVFLTSFLLGRHSWNITEDDRRRASQAYYAAVACFILTIAITKVAILLQLAKIFRPFTKRAFYWVCWGLLGFVVLWTVGTVLANLLICRTPGGSFWETRSLTNQCSITTWTIQGVISIALDCVLMLLPIPVVWQLHIPFKQKFLAFALLAVGSVGCFFSVVRTASLHTFTPSNDATYDLYRIPLWFTLEALVTVCCGALMGSKQLILHWFPSLSPKPHDILPPMQLDATPLDRKNSQNFIKLDNEDINKLRLESIMYRLAVIGSPWAQIPKSPTDTTYAAEQGLSKDNTTERHERSRQPSLTPSRPKPVRKSKGRKRHDSIVTQWTE</sequence>
<keyword evidence="3 7" id="KW-1133">Transmembrane helix</keyword>
<reference evidence="9" key="1">
    <citation type="submission" date="2020-01" db="EMBL/GenBank/DDBJ databases">
        <authorList>
            <consortium name="DOE Joint Genome Institute"/>
            <person name="Haridas S."/>
            <person name="Albert R."/>
            <person name="Binder M."/>
            <person name="Bloem J."/>
            <person name="Labutti K."/>
            <person name="Salamov A."/>
            <person name="Andreopoulos B."/>
            <person name="Baker S.E."/>
            <person name="Barry K."/>
            <person name="Bills G."/>
            <person name="Bluhm B.H."/>
            <person name="Cannon C."/>
            <person name="Castanera R."/>
            <person name="Culley D.E."/>
            <person name="Daum C."/>
            <person name="Ezra D."/>
            <person name="Gonzalez J.B."/>
            <person name="Henrissat B."/>
            <person name="Kuo A."/>
            <person name="Liang C."/>
            <person name="Lipzen A."/>
            <person name="Lutzoni F."/>
            <person name="Magnuson J."/>
            <person name="Mondo S."/>
            <person name="Nolan M."/>
            <person name="Ohm R."/>
            <person name="Pangilinan J."/>
            <person name="Park H.-J."/>
            <person name="Ramirez L."/>
            <person name="Alfaro M."/>
            <person name="Sun H."/>
            <person name="Tritt A."/>
            <person name="Yoshinaga Y."/>
            <person name="Zwiers L.-H."/>
            <person name="Turgeon B.G."/>
            <person name="Goodwin S.B."/>
            <person name="Spatafora J.W."/>
            <person name="Crous P.W."/>
            <person name="Grigoriev I.V."/>
        </authorList>
    </citation>
    <scope>NUCLEOTIDE SEQUENCE</scope>
    <source>
        <strain evidence="9">IPT5</strain>
    </source>
</reference>
<gene>
    <name evidence="9" type="ORF">T440DRAFT_485560</name>
</gene>
<dbReference type="PANTHER" id="PTHR33048:SF47">
    <property type="entry name" value="INTEGRAL MEMBRANE PROTEIN-RELATED"/>
    <property type="match status" value="1"/>
</dbReference>
<feature type="region of interest" description="Disordered" evidence="6">
    <location>
        <begin position="333"/>
        <end position="388"/>
    </location>
</feature>
<dbReference type="PANTHER" id="PTHR33048">
    <property type="entry name" value="PTH11-LIKE INTEGRAL MEMBRANE PROTEIN (AFU_ORTHOLOGUE AFUA_5G11245)"/>
    <property type="match status" value="1"/>
</dbReference>
<name>A0A6A7BJ43_9PLEO</name>
<feature type="transmembrane region" description="Helical" evidence="7">
    <location>
        <begin position="12"/>
        <end position="33"/>
    </location>
</feature>
<dbReference type="InterPro" id="IPR049326">
    <property type="entry name" value="Rhodopsin_dom_fungi"/>
</dbReference>
<keyword evidence="4 7" id="KW-0472">Membrane</keyword>
<evidence type="ECO:0000256" key="1">
    <source>
        <dbReference type="ARBA" id="ARBA00004141"/>
    </source>
</evidence>
<feature type="compositionally biased region" description="Basic and acidic residues" evidence="6">
    <location>
        <begin position="349"/>
        <end position="358"/>
    </location>
</feature>
<evidence type="ECO:0000256" key="4">
    <source>
        <dbReference type="ARBA" id="ARBA00023136"/>
    </source>
</evidence>
<evidence type="ECO:0000256" key="3">
    <source>
        <dbReference type="ARBA" id="ARBA00022989"/>
    </source>
</evidence>
<dbReference type="InterPro" id="IPR052337">
    <property type="entry name" value="SAT4-like"/>
</dbReference>